<dbReference type="EMBL" id="PGOL01001771">
    <property type="protein sequence ID" value="PKI54732.1"/>
    <property type="molecule type" value="Genomic_DNA"/>
</dbReference>
<feature type="compositionally biased region" description="Polar residues" evidence="10">
    <location>
        <begin position="134"/>
        <end position="145"/>
    </location>
</feature>
<evidence type="ECO:0000256" key="4">
    <source>
        <dbReference type="ARBA" id="ARBA00022771"/>
    </source>
</evidence>
<keyword evidence="2" id="KW-0479">Metal-binding</keyword>
<dbReference type="GO" id="GO:0008270">
    <property type="term" value="F:zinc ion binding"/>
    <property type="evidence" value="ECO:0007669"/>
    <property type="project" value="UniProtKB-KW"/>
</dbReference>
<proteinExistence type="predicted"/>
<dbReference type="GeneID" id="116205350"/>
<keyword evidence="4 9" id="KW-0863">Zinc-finger</keyword>
<feature type="domain" description="B box-type" evidence="11">
    <location>
        <begin position="53"/>
        <end position="100"/>
    </location>
</feature>
<gene>
    <name evidence="12" type="ORF">CDL15_Pgr004321</name>
    <name evidence="13" type="ORF">CRG98_024834</name>
</gene>
<organism evidence="12 14">
    <name type="scientific">Punica granatum</name>
    <name type="common">Pomegranate</name>
    <dbReference type="NCBI Taxonomy" id="22663"/>
    <lineage>
        <taxon>Eukaryota</taxon>
        <taxon>Viridiplantae</taxon>
        <taxon>Streptophyta</taxon>
        <taxon>Embryophyta</taxon>
        <taxon>Tracheophyta</taxon>
        <taxon>Spermatophyta</taxon>
        <taxon>Magnoliopsida</taxon>
        <taxon>eudicotyledons</taxon>
        <taxon>Gunneridae</taxon>
        <taxon>Pentapetalae</taxon>
        <taxon>rosids</taxon>
        <taxon>malvids</taxon>
        <taxon>Myrtales</taxon>
        <taxon>Lythraceae</taxon>
        <taxon>Punica</taxon>
    </lineage>
</organism>
<evidence type="ECO:0000256" key="7">
    <source>
        <dbReference type="ARBA" id="ARBA00023163"/>
    </source>
</evidence>
<name>A0A218XGL4_PUNGR</name>
<dbReference type="Gene3D" id="3.30.160.60">
    <property type="entry name" value="Classic Zinc Finger"/>
    <property type="match status" value="1"/>
</dbReference>
<comment type="caution">
    <text evidence="12">The sequence shown here is derived from an EMBL/GenBank/DDBJ whole genome shotgun (WGS) entry which is preliminary data.</text>
</comment>
<dbReference type="PANTHER" id="PTHR31832:SF87">
    <property type="entry name" value="B-BOX ZINC FINGER PROTEIN 20"/>
    <property type="match status" value="1"/>
</dbReference>
<evidence type="ECO:0000313" key="13">
    <source>
        <dbReference type="EMBL" id="PKI54732.1"/>
    </source>
</evidence>
<feature type="region of interest" description="Disordered" evidence="10">
    <location>
        <begin position="236"/>
        <end position="294"/>
    </location>
</feature>
<dbReference type="AlphaFoldDB" id="A0A218XGL4"/>
<dbReference type="GO" id="GO:0009640">
    <property type="term" value="P:photomorphogenesis"/>
    <property type="evidence" value="ECO:0007669"/>
    <property type="project" value="TreeGrafter"/>
</dbReference>
<dbReference type="Proteomes" id="UP000197138">
    <property type="component" value="Unassembled WGS sequence"/>
</dbReference>
<keyword evidence="7" id="KW-0804">Transcription</keyword>
<evidence type="ECO:0000313" key="15">
    <source>
        <dbReference type="Proteomes" id="UP000233551"/>
    </source>
</evidence>
<reference evidence="13 15" key="3">
    <citation type="submission" date="2017-11" db="EMBL/GenBank/DDBJ databases">
        <title>De-novo sequencing of pomegranate (Punica granatum L.) genome.</title>
        <authorList>
            <person name="Akparov Z."/>
            <person name="Amiraslanov A."/>
            <person name="Hajiyeva S."/>
            <person name="Abbasov M."/>
            <person name="Kaur K."/>
            <person name="Hamwieh A."/>
            <person name="Solovyev V."/>
            <person name="Salamov A."/>
            <person name="Braich B."/>
            <person name="Kosarev P."/>
            <person name="Mahmoud A."/>
            <person name="Hajiyev E."/>
            <person name="Babayeva S."/>
            <person name="Izzatullayeva V."/>
            <person name="Mammadov A."/>
            <person name="Mammadov A."/>
            <person name="Sharifova S."/>
            <person name="Ojaghi J."/>
            <person name="Eynullazada K."/>
            <person name="Bayramov B."/>
            <person name="Abdulazimova A."/>
            <person name="Shahmuradov I."/>
        </authorList>
    </citation>
    <scope>NUCLEOTIDE SEQUENCE [LARGE SCALE GENOMIC DNA]</scope>
    <source>
        <strain evidence="13">AG2017</strain>
        <strain evidence="15">cv. AG2017</strain>
        <tissue evidence="13">Leaf</tissue>
    </source>
</reference>
<dbReference type="Pfam" id="PF00643">
    <property type="entry name" value="zf-B_box"/>
    <property type="match status" value="2"/>
</dbReference>
<dbReference type="GO" id="GO:0005634">
    <property type="term" value="C:nucleus"/>
    <property type="evidence" value="ECO:0007669"/>
    <property type="project" value="UniProtKB-SubCell"/>
</dbReference>
<dbReference type="OrthoDB" id="153872at2759"/>
<dbReference type="InterPro" id="IPR051979">
    <property type="entry name" value="B-box_zinc_finger"/>
</dbReference>
<keyword evidence="5" id="KW-0862">Zinc</keyword>
<evidence type="ECO:0000256" key="1">
    <source>
        <dbReference type="ARBA" id="ARBA00004123"/>
    </source>
</evidence>
<dbReference type="GO" id="GO:0006355">
    <property type="term" value="P:regulation of DNA-templated transcription"/>
    <property type="evidence" value="ECO:0007669"/>
    <property type="project" value="TreeGrafter"/>
</dbReference>
<dbReference type="GO" id="GO:0000976">
    <property type="term" value="F:transcription cis-regulatory region binding"/>
    <property type="evidence" value="ECO:0007669"/>
    <property type="project" value="UniProtKB-ARBA"/>
</dbReference>
<dbReference type="Proteomes" id="UP000233551">
    <property type="component" value="Unassembled WGS sequence"/>
</dbReference>
<evidence type="ECO:0000256" key="8">
    <source>
        <dbReference type="ARBA" id="ARBA00023242"/>
    </source>
</evidence>
<feature type="domain" description="B box-type" evidence="11">
    <location>
        <begin position="1"/>
        <end position="47"/>
    </location>
</feature>
<dbReference type="FunFam" id="3.30.160.60:FF:000856">
    <property type="entry name" value="B-box zinc finger protein 21"/>
    <property type="match status" value="1"/>
</dbReference>
<keyword evidence="6" id="KW-0805">Transcription regulation</keyword>
<keyword evidence="3" id="KW-0677">Repeat</keyword>
<dbReference type="InterPro" id="IPR000315">
    <property type="entry name" value="Znf_B-box"/>
</dbReference>
<comment type="subcellular location">
    <subcellularLocation>
        <location evidence="1">Nucleus</location>
    </subcellularLocation>
</comment>
<feature type="region of interest" description="Disordered" evidence="10">
    <location>
        <begin position="206"/>
        <end position="225"/>
    </location>
</feature>
<feature type="compositionally biased region" description="Low complexity" evidence="10">
    <location>
        <begin position="116"/>
        <end position="131"/>
    </location>
</feature>
<sequence length="314" mass="35025">MKIQCDVCEKEEATLFCSADEAVLCDGCDRRVHWTNKLASKHNRYSLLHPTFKDSPLCDICQERRALLFCQEDRAILCRECDIPIHRANEHTQKHSRFLLAGVKLSPSTSPAAHYPQPLLPSSSATTSTGLCRQESSSPQGSGFVNPTFEVGSSGGTGAGREEENQMMVSDGGSMSTSSISEYLMETLPGWRVDEFLDCSHHLSHHHAHHHHNNNNNSSSSNGYCKTFDRKLPMPDYDFGSDTSSSSPAPRDIPIPVPQFFAQPHHKCPPQDQTSFFDGVREPENARSTRSSRKRRNGFFNEALFSQGVHTFVL</sequence>
<accession>A0A218XGL4</accession>
<feature type="region of interest" description="Disordered" evidence="10">
    <location>
        <begin position="111"/>
        <end position="164"/>
    </location>
</feature>
<evidence type="ECO:0000256" key="5">
    <source>
        <dbReference type="ARBA" id="ARBA00022833"/>
    </source>
</evidence>
<keyword evidence="15" id="KW-1185">Reference proteome</keyword>
<dbReference type="PROSITE" id="PS50119">
    <property type="entry name" value="ZF_BBOX"/>
    <property type="match status" value="2"/>
</dbReference>
<evidence type="ECO:0000256" key="2">
    <source>
        <dbReference type="ARBA" id="ARBA00022723"/>
    </source>
</evidence>
<dbReference type="EMBL" id="MTKT01001810">
    <property type="protein sequence ID" value="OWM83890.1"/>
    <property type="molecule type" value="Genomic_DNA"/>
</dbReference>
<reference evidence="12" key="2">
    <citation type="submission" date="2017-06" db="EMBL/GenBank/DDBJ databases">
        <title>The pomegranate genome and the genomics of punicalagin biosynthesis.</title>
        <authorList>
            <person name="Xu C."/>
        </authorList>
    </citation>
    <scope>NUCLEOTIDE SEQUENCE [LARGE SCALE GENOMIC DNA]</scope>
    <source>
        <tissue evidence="12">Fresh leaf</tissue>
    </source>
</reference>
<dbReference type="CDD" id="cd19821">
    <property type="entry name" value="Bbox1_BBX-like"/>
    <property type="match status" value="2"/>
</dbReference>
<evidence type="ECO:0000313" key="14">
    <source>
        <dbReference type="Proteomes" id="UP000197138"/>
    </source>
</evidence>
<evidence type="ECO:0000313" key="12">
    <source>
        <dbReference type="EMBL" id="OWM83890.1"/>
    </source>
</evidence>
<evidence type="ECO:0000256" key="10">
    <source>
        <dbReference type="SAM" id="MobiDB-lite"/>
    </source>
</evidence>
<evidence type="ECO:0000259" key="11">
    <source>
        <dbReference type="PROSITE" id="PS50119"/>
    </source>
</evidence>
<evidence type="ECO:0000256" key="6">
    <source>
        <dbReference type="ARBA" id="ARBA00023015"/>
    </source>
</evidence>
<reference evidence="14" key="1">
    <citation type="journal article" date="2017" name="Plant J.">
        <title>The pomegranate (Punica granatum L.) genome and the genomics of punicalagin biosynthesis.</title>
        <authorList>
            <person name="Qin G."/>
            <person name="Xu C."/>
            <person name="Ming R."/>
            <person name="Tang H."/>
            <person name="Guyot R."/>
            <person name="Kramer E.M."/>
            <person name="Hu Y."/>
            <person name="Yi X."/>
            <person name="Qi Y."/>
            <person name="Xu X."/>
            <person name="Gao Z."/>
            <person name="Pan H."/>
            <person name="Jian J."/>
            <person name="Tian Y."/>
            <person name="Yue Z."/>
            <person name="Xu Y."/>
        </authorList>
    </citation>
    <scope>NUCLEOTIDE SEQUENCE [LARGE SCALE GENOMIC DNA]</scope>
    <source>
        <strain evidence="14">cv. Dabenzi</strain>
    </source>
</reference>
<dbReference type="SMART" id="SM00336">
    <property type="entry name" value="BBOX"/>
    <property type="match status" value="2"/>
</dbReference>
<dbReference type="PANTHER" id="PTHR31832">
    <property type="entry name" value="B-BOX ZINC FINGER PROTEIN 22"/>
    <property type="match status" value="1"/>
</dbReference>
<protein>
    <recommendedName>
        <fullName evidence="11">B box-type domain-containing protein</fullName>
    </recommendedName>
</protein>
<dbReference type="InterPro" id="IPR049808">
    <property type="entry name" value="CONSTANS-like_Bbox1"/>
</dbReference>
<evidence type="ECO:0000256" key="9">
    <source>
        <dbReference type="PROSITE-ProRule" id="PRU00024"/>
    </source>
</evidence>
<evidence type="ECO:0000256" key="3">
    <source>
        <dbReference type="ARBA" id="ARBA00022737"/>
    </source>
</evidence>
<keyword evidence="8" id="KW-0539">Nucleus</keyword>